<dbReference type="Proteomes" id="UP001187868">
    <property type="component" value="Unassembled WGS sequence"/>
</dbReference>
<name>A0AAX4F7T9_9GAMM</name>
<keyword evidence="3" id="KW-1185">Reference proteome</keyword>
<protein>
    <submittedName>
        <fullName evidence="2">Uncharacterized protein</fullName>
    </submittedName>
</protein>
<dbReference type="EMBL" id="JAWLLM010000015">
    <property type="protein sequence ID" value="MDV7043091.1"/>
    <property type="molecule type" value="Genomic_DNA"/>
</dbReference>
<dbReference type="AlphaFoldDB" id="A0AAX4F7T9"/>
<dbReference type="Proteomes" id="UP001304423">
    <property type="component" value="Chromosome"/>
</dbReference>
<dbReference type="RefSeq" id="WP_308457725.1">
    <property type="nucleotide sequence ID" value="NZ_CP017454.1"/>
</dbReference>
<proteinExistence type="predicted"/>
<evidence type="ECO:0000313" key="2">
    <source>
        <dbReference type="EMBL" id="WOA54992.1"/>
    </source>
</evidence>
<dbReference type="EMBL" id="CP136339">
    <property type="protein sequence ID" value="WOA54992.1"/>
    <property type="molecule type" value="Genomic_DNA"/>
</dbReference>
<dbReference type="GeneID" id="92755468"/>
<reference evidence="2" key="1">
    <citation type="submission" date="2023-10" db="EMBL/GenBank/DDBJ databases">
        <title>Clonality and diversity in the soft rot Dickeya solani phytopathogen.</title>
        <authorList>
            <person name="Pedron J."/>
            <person name="Van Gijsegem F."/>
            <person name="Portier P."/>
            <person name="Taghouti G."/>
        </authorList>
    </citation>
    <scope>NUCLEOTIDE SEQUENCE</scope>
    <source>
        <strain evidence="2">CFBP5647</strain>
    </source>
</reference>
<gene>
    <name evidence="1" type="ORF">RUJ08_13245</name>
    <name evidence="2" type="ORF">RXA29_15350</name>
</gene>
<accession>A0AAX4F7T9</accession>
<evidence type="ECO:0000313" key="3">
    <source>
        <dbReference type="Proteomes" id="UP001187868"/>
    </source>
</evidence>
<reference evidence="1 3" key="2">
    <citation type="submission" date="2023-10" db="EMBL/GenBank/DDBJ databases">
        <title>Clonality and diversity in the soft rot Dickeya solani phytopathogen.</title>
        <authorList>
            <person name="Pedron J."/>
            <person name="Van Gijisegem F."/>
            <person name="Portier P."/>
            <person name="Taghouti G."/>
        </authorList>
    </citation>
    <scope>NUCLEOTIDE SEQUENCE [LARGE SCALE GENOMIC DNA]</scope>
    <source>
        <strain evidence="1 3">FVG2-MFV017-A9</strain>
    </source>
</reference>
<organism evidence="2 4">
    <name type="scientific">Dickeya solani</name>
    <dbReference type="NCBI Taxonomy" id="1089444"/>
    <lineage>
        <taxon>Bacteria</taxon>
        <taxon>Pseudomonadati</taxon>
        <taxon>Pseudomonadota</taxon>
        <taxon>Gammaproteobacteria</taxon>
        <taxon>Enterobacterales</taxon>
        <taxon>Pectobacteriaceae</taxon>
        <taxon>Dickeya</taxon>
    </lineage>
</organism>
<evidence type="ECO:0000313" key="4">
    <source>
        <dbReference type="Proteomes" id="UP001304423"/>
    </source>
</evidence>
<sequence>MSGQVQSLSVQMHRLSKG</sequence>
<evidence type="ECO:0000313" key="1">
    <source>
        <dbReference type="EMBL" id="MDV7043091.1"/>
    </source>
</evidence>